<comment type="caution">
    <text evidence="2">The sequence shown here is derived from an EMBL/GenBank/DDBJ whole genome shotgun (WGS) entry which is preliminary data.</text>
</comment>
<proteinExistence type="predicted"/>
<reference evidence="2 3" key="1">
    <citation type="submission" date="2021-03" db="EMBL/GenBank/DDBJ databases">
        <title>Genomic Encyclopedia of Type Strains, Phase IV (KMG-IV): sequencing the most valuable type-strain genomes for metagenomic binning, comparative biology and taxonomic classification.</title>
        <authorList>
            <person name="Goeker M."/>
        </authorList>
    </citation>
    <scope>NUCLEOTIDE SEQUENCE [LARGE SCALE GENOMIC DNA]</scope>
    <source>
        <strain evidence="2 3">DSM 26048</strain>
    </source>
</reference>
<protein>
    <recommendedName>
        <fullName evidence="4">DUF2269 family protein</fullName>
    </recommendedName>
</protein>
<evidence type="ECO:0008006" key="4">
    <source>
        <dbReference type="Google" id="ProtNLM"/>
    </source>
</evidence>
<dbReference type="EMBL" id="JAGGLB010000002">
    <property type="protein sequence ID" value="MBP1989486.1"/>
    <property type="molecule type" value="Genomic_DNA"/>
</dbReference>
<keyword evidence="1" id="KW-0812">Transmembrane</keyword>
<feature type="transmembrane region" description="Helical" evidence="1">
    <location>
        <begin position="47"/>
        <end position="67"/>
    </location>
</feature>
<dbReference type="Proteomes" id="UP001519287">
    <property type="component" value="Unassembled WGS sequence"/>
</dbReference>
<evidence type="ECO:0000313" key="3">
    <source>
        <dbReference type="Proteomes" id="UP001519287"/>
    </source>
</evidence>
<sequence length="142" mass="15152">MYSIMIFIHVISAVLMGSYLVFPFLAGRAAALTGQEQASYTGLLITLNRVGQFSLIVAFITGGAMISKVDVSVIWMIVAIVLLIAIGATTGIMGSNLKRLIVANKEVSTTSVAASKVQTLSWVSGIILLVILYVMTHPMLFS</sequence>
<keyword evidence="1" id="KW-1133">Transmembrane helix</keyword>
<gene>
    <name evidence="2" type="ORF">J2Z66_001081</name>
</gene>
<feature type="transmembrane region" description="Helical" evidence="1">
    <location>
        <begin position="6"/>
        <end position="26"/>
    </location>
</feature>
<dbReference type="RefSeq" id="WP_209970290.1">
    <property type="nucleotide sequence ID" value="NZ_JAGGLB010000002.1"/>
</dbReference>
<keyword evidence="1" id="KW-0472">Membrane</keyword>
<feature type="transmembrane region" description="Helical" evidence="1">
    <location>
        <begin position="73"/>
        <end position="97"/>
    </location>
</feature>
<keyword evidence="3" id="KW-1185">Reference proteome</keyword>
<feature type="transmembrane region" description="Helical" evidence="1">
    <location>
        <begin position="117"/>
        <end position="136"/>
    </location>
</feature>
<name>A0ABS4IRG3_9BACL</name>
<evidence type="ECO:0000313" key="2">
    <source>
        <dbReference type="EMBL" id="MBP1989486.1"/>
    </source>
</evidence>
<evidence type="ECO:0000256" key="1">
    <source>
        <dbReference type="SAM" id="Phobius"/>
    </source>
</evidence>
<accession>A0ABS4IRG3</accession>
<organism evidence="2 3">
    <name type="scientific">Paenibacillus eucommiae</name>
    <dbReference type="NCBI Taxonomy" id="1355755"/>
    <lineage>
        <taxon>Bacteria</taxon>
        <taxon>Bacillati</taxon>
        <taxon>Bacillota</taxon>
        <taxon>Bacilli</taxon>
        <taxon>Bacillales</taxon>
        <taxon>Paenibacillaceae</taxon>
        <taxon>Paenibacillus</taxon>
    </lineage>
</organism>